<keyword evidence="8" id="KW-0833">Ubl conjugation pathway</keyword>
<comment type="pathway">
    <text evidence="2">Protein modification; protein ubiquitination.</text>
</comment>
<dbReference type="Gene3D" id="3.30.40.10">
    <property type="entry name" value="Zinc/RING finger domain, C3HC4 (zinc finger)"/>
    <property type="match status" value="3"/>
</dbReference>
<dbReference type="Proteomes" id="UP001353858">
    <property type="component" value="Unassembled WGS sequence"/>
</dbReference>
<dbReference type="SUPFAM" id="SSF57903">
    <property type="entry name" value="FYVE/PHD zinc finger"/>
    <property type="match status" value="2"/>
</dbReference>
<dbReference type="CDD" id="cd15489">
    <property type="entry name" value="PHD_SF"/>
    <property type="match status" value="1"/>
</dbReference>
<evidence type="ECO:0000256" key="8">
    <source>
        <dbReference type="ARBA" id="ARBA00022786"/>
    </source>
</evidence>
<dbReference type="PANTHER" id="PTHR45877">
    <property type="entry name" value="E3 UBIQUITIN-PROTEIN LIGASE SIAH2"/>
    <property type="match status" value="1"/>
</dbReference>
<organism evidence="15 16">
    <name type="scientific">Aquatica leii</name>
    <dbReference type="NCBI Taxonomy" id="1421715"/>
    <lineage>
        <taxon>Eukaryota</taxon>
        <taxon>Metazoa</taxon>
        <taxon>Ecdysozoa</taxon>
        <taxon>Arthropoda</taxon>
        <taxon>Hexapoda</taxon>
        <taxon>Insecta</taxon>
        <taxon>Pterygota</taxon>
        <taxon>Neoptera</taxon>
        <taxon>Endopterygota</taxon>
        <taxon>Coleoptera</taxon>
        <taxon>Polyphaga</taxon>
        <taxon>Elateriformia</taxon>
        <taxon>Elateroidea</taxon>
        <taxon>Lampyridae</taxon>
        <taxon>Luciolinae</taxon>
        <taxon>Aquatica</taxon>
    </lineage>
</organism>
<dbReference type="PROSITE" id="PS01359">
    <property type="entry name" value="ZF_PHD_1"/>
    <property type="match status" value="1"/>
</dbReference>
<evidence type="ECO:0000256" key="5">
    <source>
        <dbReference type="ARBA" id="ARBA00022679"/>
    </source>
</evidence>
<evidence type="ECO:0000259" key="12">
    <source>
        <dbReference type="PROSITE" id="PS50016"/>
    </source>
</evidence>
<dbReference type="InterPro" id="IPR049548">
    <property type="entry name" value="Sina-like_RING"/>
</dbReference>
<dbReference type="SUPFAM" id="SSF49599">
    <property type="entry name" value="TRAF domain-like"/>
    <property type="match status" value="1"/>
</dbReference>
<sequence>MSNVCKICTQTLTQKSPGLQCNICDLFYHFKCVELSKQQLETAKSLTGFMWCCIACRDKTKASTTKDNLGNKCKCCELIPELLSTIEELRTTIENLKVQNEMIDKSNNQNSIETIINEISERQRRENNIIIHKLAESQDDMIVTKNIIQSLELNINTENIKIRRIGNGVNNSSRPLIVTLSSKEDAIKVKEKIKCKLCHFLFHLKCITISDGEILNQSSWLCPTCARGTESDESSQSIDELVPENKMNPEINSQKTVEQDINKSLEFCNEKSDENTKLITAQNEQIKKQQELFESLVTENSILKKQINQLKYYKMQVNKSIRNQFLCLVCGKIMHPPIKICTIGHNFCSICDYKSLDCPYCNYSKGQGRNILLENIYSCFVFPCNDKTESCDFVGNGPEIKEHQLSCANVTVKCPINVLCCDWYGKTGDILKHALSSHADRLIHLESSSSFVIATKLIPSANIRILINIYSKVFLFTWCINADCTTMTWQIILLESQNTESFLYTVELYDPLESIAVEHNYAKAKCETSISYIKFSDEKLFENFIYSDRVYCRIVILEKKIEPNQL</sequence>
<evidence type="ECO:0000313" key="16">
    <source>
        <dbReference type="Proteomes" id="UP001353858"/>
    </source>
</evidence>
<evidence type="ECO:0000256" key="2">
    <source>
        <dbReference type="ARBA" id="ARBA00004906"/>
    </source>
</evidence>
<evidence type="ECO:0000256" key="4">
    <source>
        <dbReference type="ARBA" id="ARBA00012483"/>
    </source>
</evidence>
<keyword evidence="7 10" id="KW-0863">Zinc-finger</keyword>
<accession>A0AAN7SHD4</accession>
<keyword evidence="5" id="KW-0808">Transferase</keyword>
<dbReference type="Pfam" id="PF21362">
    <property type="entry name" value="Sina_RING"/>
    <property type="match status" value="1"/>
</dbReference>
<evidence type="ECO:0000256" key="11">
    <source>
        <dbReference type="SAM" id="Coils"/>
    </source>
</evidence>
<dbReference type="AlphaFoldDB" id="A0AAN7SHD4"/>
<keyword evidence="16" id="KW-1185">Reference proteome</keyword>
<dbReference type="InterPro" id="IPR013083">
    <property type="entry name" value="Znf_RING/FYVE/PHD"/>
</dbReference>
<dbReference type="InterPro" id="IPR019787">
    <property type="entry name" value="Znf_PHD-finger"/>
</dbReference>
<comment type="catalytic activity">
    <reaction evidence="1">
        <text>S-ubiquitinyl-[E2 ubiquitin-conjugating enzyme]-L-cysteine + [acceptor protein]-L-lysine = [E2 ubiquitin-conjugating enzyme]-L-cysteine + N(6)-ubiquitinyl-[acceptor protein]-L-lysine.</text>
        <dbReference type="EC" id="2.3.2.27"/>
    </reaction>
</comment>
<proteinExistence type="inferred from homology"/>
<dbReference type="InterPro" id="IPR001965">
    <property type="entry name" value="Znf_PHD"/>
</dbReference>
<gene>
    <name evidence="15" type="ORF">RN001_004271</name>
</gene>
<comment type="caution">
    <text evidence="15">The sequence shown here is derived from an EMBL/GenBank/DDBJ whole genome shotgun (WGS) entry which is preliminary data.</text>
</comment>
<dbReference type="GO" id="GO:0031624">
    <property type="term" value="F:ubiquitin conjugating enzyme binding"/>
    <property type="evidence" value="ECO:0007669"/>
    <property type="project" value="TreeGrafter"/>
</dbReference>
<evidence type="ECO:0000313" key="15">
    <source>
        <dbReference type="EMBL" id="KAK4880952.1"/>
    </source>
</evidence>
<dbReference type="SMART" id="SM00249">
    <property type="entry name" value="PHD"/>
    <property type="match status" value="2"/>
</dbReference>
<dbReference type="GO" id="GO:0043161">
    <property type="term" value="P:proteasome-mediated ubiquitin-dependent protein catabolic process"/>
    <property type="evidence" value="ECO:0007669"/>
    <property type="project" value="TreeGrafter"/>
</dbReference>
<evidence type="ECO:0000256" key="3">
    <source>
        <dbReference type="ARBA" id="ARBA00009119"/>
    </source>
</evidence>
<dbReference type="PROSITE" id="PS50016">
    <property type="entry name" value="ZF_PHD_2"/>
    <property type="match status" value="1"/>
</dbReference>
<keyword evidence="6" id="KW-0479">Metal-binding</keyword>
<evidence type="ECO:0000259" key="13">
    <source>
        <dbReference type="PROSITE" id="PS50081"/>
    </source>
</evidence>
<feature type="domain" description="Phorbol-ester/DAG-type" evidence="13">
    <location>
        <begin position="1"/>
        <end position="40"/>
    </location>
</feature>
<dbReference type="EMBL" id="JARPUR010000002">
    <property type="protein sequence ID" value="KAK4880952.1"/>
    <property type="molecule type" value="Genomic_DNA"/>
</dbReference>
<comment type="similarity">
    <text evidence="3">Belongs to the SINA (Seven in absentia) family.</text>
</comment>
<dbReference type="PROSITE" id="PS51081">
    <property type="entry name" value="ZF_SIAH"/>
    <property type="match status" value="1"/>
</dbReference>
<evidence type="ECO:0000256" key="1">
    <source>
        <dbReference type="ARBA" id="ARBA00000900"/>
    </source>
</evidence>
<protein>
    <recommendedName>
        <fullName evidence="4">RING-type E3 ubiquitin transferase</fullName>
        <ecNumber evidence="4">2.3.2.27</ecNumber>
    </recommendedName>
</protein>
<evidence type="ECO:0000259" key="14">
    <source>
        <dbReference type="PROSITE" id="PS51081"/>
    </source>
</evidence>
<dbReference type="GO" id="GO:0061630">
    <property type="term" value="F:ubiquitin protein ligase activity"/>
    <property type="evidence" value="ECO:0007669"/>
    <property type="project" value="UniProtKB-EC"/>
</dbReference>
<dbReference type="PANTHER" id="PTHR45877:SF2">
    <property type="entry name" value="E3 UBIQUITIN-PROTEIN LIGASE SINA-RELATED"/>
    <property type="match status" value="1"/>
</dbReference>
<dbReference type="InterPro" id="IPR004162">
    <property type="entry name" value="SINA-like_animal"/>
</dbReference>
<keyword evidence="11" id="KW-0175">Coiled coil</keyword>
<evidence type="ECO:0000256" key="10">
    <source>
        <dbReference type="PROSITE-ProRule" id="PRU00455"/>
    </source>
</evidence>
<dbReference type="InterPro" id="IPR013010">
    <property type="entry name" value="Znf_SIAH"/>
</dbReference>
<keyword evidence="9" id="KW-0862">Zinc</keyword>
<feature type="domain" description="SIAH-type" evidence="14">
    <location>
        <begin position="379"/>
        <end position="439"/>
    </location>
</feature>
<name>A0AAN7SHD4_9COLE</name>
<dbReference type="SUPFAM" id="SSF57850">
    <property type="entry name" value="RING/U-box"/>
    <property type="match status" value="1"/>
</dbReference>
<feature type="domain" description="PHD-type" evidence="12">
    <location>
        <begin position="2"/>
        <end position="59"/>
    </location>
</feature>
<dbReference type="InterPro" id="IPR011011">
    <property type="entry name" value="Znf_FYVE_PHD"/>
</dbReference>
<evidence type="ECO:0000256" key="6">
    <source>
        <dbReference type="ARBA" id="ARBA00022723"/>
    </source>
</evidence>
<dbReference type="InterPro" id="IPR019786">
    <property type="entry name" value="Zinc_finger_PHD-type_CS"/>
</dbReference>
<evidence type="ECO:0000256" key="9">
    <source>
        <dbReference type="ARBA" id="ARBA00022833"/>
    </source>
</evidence>
<evidence type="ECO:0000256" key="7">
    <source>
        <dbReference type="ARBA" id="ARBA00022771"/>
    </source>
</evidence>
<dbReference type="GO" id="GO:0008270">
    <property type="term" value="F:zinc ion binding"/>
    <property type="evidence" value="ECO:0007669"/>
    <property type="project" value="UniProtKB-KW"/>
</dbReference>
<dbReference type="EC" id="2.3.2.27" evidence="4"/>
<feature type="coiled-coil region" evidence="11">
    <location>
        <begin position="79"/>
        <end position="106"/>
    </location>
</feature>
<dbReference type="GO" id="GO:0005737">
    <property type="term" value="C:cytoplasm"/>
    <property type="evidence" value="ECO:0007669"/>
    <property type="project" value="TreeGrafter"/>
</dbReference>
<reference evidence="16" key="1">
    <citation type="submission" date="2023-01" db="EMBL/GenBank/DDBJ databases">
        <title>Key to firefly adult light organ development and bioluminescence: homeobox transcription factors regulate luciferase expression and transportation to peroxisome.</title>
        <authorList>
            <person name="Fu X."/>
        </authorList>
    </citation>
    <scope>NUCLEOTIDE SEQUENCE [LARGE SCALE GENOMIC DNA]</scope>
</reference>
<dbReference type="InterPro" id="IPR002219">
    <property type="entry name" value="PKC_DAG/PE"/>
</dbReference>
<dbReference type="PROSITE" id="PS50081">
    <property type="entry name" value="ZF_DAG_PE_2"/>
    <property type="match status" value="1"/>
</dbReference>